<dbReference type="InterPro" id="IPR002653">
    <property type="entry name" value="Znf_A20"/>
</dbReference>
<dbReference type="Gene3D" id="1.20.5.4770">
    <property type="match status" value="1"/>
</dbReference>
<evidence type="ECO:0000256" key="5">
    <source>
        <dbReference type="SAM" id="MobiDB-lite"/>
    </source>
</evidence>
<evidence type="ECO:0008006" key="10">
    <source>
        <dbReference type="Google" id="ProtNLM"/>
    </source>
</evidence>
<sequence>MSMEEKGNHQNLGTPTFCRNGCGFYAAQAFDGMCSKCYKDVKQQLQQPGGPVVQAPSPAQGVGPQVDDVDAVAAALSRTSLGDMNVNTSSNNLHPGSPSSSSESLASVSEKLPGGAVGGSSEVETASPTVPTVSASSVAGKSGTSSATAAPAASDEDGSPGVGSPEGEGTDGDKGKKPKKNRCMECRKKVGLTGFVCHCGKLFCSLHRYSDTLVPSSLLSLPPPNPSLLLPHS</sequence>
<dbReference type="SUPFAM" id="SSF118310">
    <property type="entry name" value="AN1-like Zinc finger"/>
    <property type="match status" value="1"/>
</dbReference>
<evidence type="ECO:0000259" key="7">
    <source>
        <dbReference type="PROSITE" id="PS51039"/>
    </source>
</evidence>
<keyword evidence="3" id="KW-0862">Zinc</keyword>
<dbReference type="GO" id="GO:0008270">
    <property type="term" value="F:zinc ion binding"/>
    <property type="evidence" value="ECO:0007669"/>
    <property type="project" value="UniProtKB-KW"/>
</dbReference>
<feature type="region of interest" description="Disordered" evidence="5">
    <location>
        <begin position="82"/>
        <end position="180"/>
    </location>
</feature>
<dbReference type="SMART" id="SM00154">
    <property type="entry name" value="ZnF_AN1"/>
    <property type="match status" value="1"/>
</dbReference>
<dbReference type="InterPro" id="IPR035896">
    <property type="entry name" value="AN1-like_Znf"/>
</dbReference>
<protein>
    <recommendedName>
        <fullName evidence="10">A20-type domain-containing protein</fullName>
    </recommendedName>
</protein>
<keyword evidence="9" id="KW-1185">Reference proteome</keyword>
<evidence type="ECO:0000313" key="8">
    <source>
        <dbReference type="EMBL" id="RUS87681.1"/>
    </source>
</evidence>
<dbReference type="PANTHER" id="PTHR10634">
    <property type="entry name" value="AN1-TYPE ZINC FINGER PROTEIN"/>
    <property type="match status" value="1"/>
</dbReference>
<reference evidence="8 9" key="1">
    <citation type="submission" date="2019-01" db="EMBL/GenBank/DDBJ databases">
        <title>A draft genome assembly of the solar-powered sea slug Elysia chlorotica.</title>
        <authorList>
            <person name="Cai H."/>
            <person name="Li Q."/>
            <person name="Fang X."/>
            <person name="Li J."/>
            <person name="Curtis N.E."/>
            <person name="Altenburger A."/>
            <person name="Shibata T."/>
            <person name="Feng M."/>
            <person name="Maeda T."/>
            <person name="Schwartz J.A."/>
            <person name="Shigenobu S."/>
            <person name="Lundholm N."/>
            <person name="Nishiyama T."/>
            <person name="Yang H."/>
            <person name="Hasebe M."/>
            <person name="Li S."/>
            <person name="Pierce S.K."/>
            <person name="Wang J."/>
        </authorList>
    </citation>
    <scope>NUCLEOTIDE SEQUENCE [LARGE SCALE GENOMIC DNA]</scope>
    <source>
        <strain evidence="8">EC2010</strain>
        <tissue evidence="8">Whole organism of an adult</tissue>
    </source>
</reference>
<dbReference type="Gene3D" id="4.10.1110.10">
    <property type="entry name" value="AN1-like Zinc finger"/>
    <property type="match status" value="1"/>
</dbReference>
<dbReference type="Pfam" id="PF01754">
    <property type="entry name" value="zf-A20"/>
    <property type="match status" value="1"/>
</dbReference>
<evidence type="ECO:0000259" key="6">
    <source>
        <dbReference type="PROSITE" id="PS51036"/>
    </source>
</evidence>
<evidence type="ECO:0000256" key="1">
    <source>
        <dbReference type="ARBA" id="ARBA00022723"/>
    </source>
</evidence>
<name>A0A433U1H6_ELYCH</name>
<dbReference type="GO" id="GO:0003677">
    <property type="term" value="F:DNA binding"/>
    <property type="evidence" value="ECO:0007669"/>
    <property type="project" value="InterPro"/>
</dbReference>
<feature type="compositionally biased region" description="Low complexity" evidence="5">
    <location>
        <begin position="125"/>
        <end position="153"/>
    </location>
</feature>
<dbReference type="STRING" id="188477.A0A433U1H6"/>
<evidence type="ECO:0000313" key="9">
    <source>
        <dbReference type="Proteomes" id="UP000271974"/>
    </source>
</evidence>
<dbReference type="AlphaFoldDB" id="A0A433U1H6"/>
<dbReference type="PANTHER" id="PTHR10634:SF149">
    <property type="entry name" value="AN1-TYPE DOMAIN-CONTAINING PROTEIN-RELATED"/>
    <property type="match status" value="1"/>
</dbReference>
<dbReference type="EMBL" id="RQTK01000103">
    <property type="protein sequence ID" value="RUS87681.1"/>
    <property type="molecule type" value="Genomic_DNA"/>
</dbReference>
<dbReference type="Proteomes" id="UP000271974">
    <property type="component" value="Unassembled WGS sequence"/>
</dbReference>
<evidence type="ECO:0000256" key="3">
    <source>
        <dbReference type="ARBA" id="ARBA00022833"/>
    </source>
</evidence>
<keyword evidence="1" id="KW-0479">Metal-binding</keyword>
<evidence type="ECO:0000256" key="2">
    <source>
        <dbReference type="ARBA" id="ARBA00022771"/>
    </source>
</evidence>
<proteinExistence type="predicted"/>
<gene>
    <name evidence="8" type="ORF">EGW08_004522</name>
</gene>
<feature type="domain" description="A20-type" evidence="6">
    <location>
        <begin position="12"/>
        <end position="46"/>
    </location>
</feature>
<dbReference type="SMART" id="SM00259">
    <property type="entry name" value="ZnF_A20"/>
    <property type="match status" value="1"/>
</dbReference>
<feature type="domain" description="AN1-type" evidence="7">
    <location>
        <begin position="177"/>
        <end position="223"/>
    </location>
</feature>
<dbReference type="InterPro" id="IPR000058">
    <property type="entry name" value="Znf_AN1"/>
</dbReference>
<feature type="compositionally biased region" description="Low complexity" evidence="5">
    <location>
        <begin position="89"/>
        <end position="110"/>
    </location>
</feature>
<dbReference type="PROSITE" id="PS51039">
    <property type="entry name" value="ZF_AN1"/>
    <property type="match status" value="1"/>
</dbReference>
<dbReference type="PROSITE" id="PS51036">
    <property type="entry name" value="ZF_A20"/>
    <property type="match status" value="1"/>
</dbReference>
<dbReference type="SUPFAM" id="SSF57716">
    <property type="entry name" value="Glucocorticoid receptor-like (DNA-binding domain)"/>
    <property type="match status" value="1"/>
</dbReference>
<comment type="caution">
    <text evidence="8">The sequence shown here is derived from an EMBL/GenBank/DDBJ whole genome shotgun (WGS) entry which is preliminary data.</text>
</comment>
<accession>A0A433U1H6</accession>
<dbReference type="OrthoDB" id="428577at2759"/>
<evidence type="ECO:0000256" key="4">
    <source>
        <dbReference type="PROSITE-ProRule" id="PRU00449"/>
    </source>
</evidence>
<keyword evidence="2 4" id="KW-0863">Zinc-finger</keyword>
<organism evidence="8 9">
    <name type="scientific">Elysia chlorotica</name>
    <name type="common">Eastern emerald elysia</name>
    <name type="synonym">Sea slug</name>
    <dbReference type="NCBI Taxonomy" id="188477"/>
    <lineage>
        <taxon>Eukaryota</taxon>
        <taxon>Metazoa</taxon>
        <taxon>Spiralia</taxon>
        <taxon>Lophotrochozoa</taxon>
        <taxon>Mollusca</taxon>
        <taxon>Gastropoda</taxon>
        <taxon>Heterobranchia</taxon>
        <taxon>Euthyneura</taxon>
        <taxon>Panpulmonata</taxon>
        <taxon>Sacoglossa</taxon>
        <taxon>Placobranchoidea</taxon>
        <taxon>Plakobranchidae</taxon>
        <taxon>Elysia</taxon>
    </lineage>
</organism>
<dbReference type="InterPro" id="IPR050652">
    <property type="entry name" value="AN1_A20_ZnFinger"/>
</dbReference>